<dbReference type="HOGENOM" id="CLU_1895858_0_0_1"/>
<evidence type="ECO:0000313" key="1">
    <source>
        <dbReference type="EMBL" id="KDQ20277.1"/>
    </source>
</evidence>
<sequence length="134" mass="15167">MFSKQLNLFFRIRQSLVSPKSPSKRRVVRPVLYFTALITAAINTNTHILLSYASIHLSLSSPHHALQADIGVYLIAHSISAISCTNLTGHPCTFYHDRYDIASIDWTPCSCFYFSLASLNKNAWSFYRRTVPLA</sequence>
<organism evidence="1 2">
    <name type="scientific">Botryobasidium botryosum (strain FD-172 SS1)</name>
    <dbReference type="NCBI Taxonomy" id="930990"/>
    <lineage>
        <taxon>Eukaryota</taxon>
        <taxon>Fungi</taxon>
        <taxon>Dikarya</taxon>
        <taxon>Basidiomycota</taxon>
        <taxon>Agaricomycotina</taxon>
        <taxon>Agaricomycetes</taxon>
        <taxon>Cantharellales</taxon>
        <taxon>Botryobasidiaceae</taxon>
        <taxon>Botryobasidium</taxon>
    </lineage>
</organism>
<protein>
    <submittedName>
        <fullName evidence="1">Uncharacterized protein</fullName>
    </submittedName>
</protein>
<proteinExistence type="predicted"/>
<dbReference type="Proteomes" id="UP000027195">
    <property type="component" value="Unassembled WGS sequence"/>
</dbReference>
<evidence type="ECO:0000313" key="2">
    <source>
        <dbReference type="Proteomes" id="UP000027195"/>
    </source>
</evidence>
<keyword evidence="2" id="KW-1185">Reference proteome</keyword>
<name>A0A067N836_BOTB1</name>
<reference evidence="2" key="1">
    <citation type="journal article" date="2014" name="Proc. Natl. Acad. Sci. U.S.A.">
        <title>Extensive sampling of basidiomycete genomes demonstrates inadequacy of the white-rot/brown-rot paradigm for wood decay fungi.</title>
        <authorList>
            <person name="Riley R."/>
            <person name="Salamov A.A."/>
            <person name="Brown D.W."/>
            <person name="Nagy L.G."/>
            <person name="Floudas D."/>
            <person name="Held B.W."/>
            <person name="Levasseur A."/>
            <person name="Lombard V."/>
            <person name="Morin E."/>
            <person name="Otillar R."/>
            <person name="Lindquist E.A."/>
            <person name="Sun H."/>
            <person name="LaButti K.M."/>
            <person name="Schmutz J."/>
            <person name="Jabbour D."/>
            <person name="Luo H."/>
            <person name="Baker S.E."/>
            <person name="Pisabarro A.G."/>
            <person name="Walton J.D."/>
            <person name="Blanchette R.A."/>
            <person name="Henrissat B."/>
            <person name="Martin F."/>
            <person name="Cullen D."/>
            <person name="Hibbett D.S."/>
            <person name="Grigoriev I.V."/>
        </authorList>
    </citation>
    <scope>NUCLEOTIDE SEQUENCE [LARGE SCALE GENOMIC DNA]</scope>
    <source>
        <strain evidence="2">FD-172 SS1</strain>
    </source>
</reference>
<dbReference type="EMBL" id="KL198018">
    <property type="protein sequence ID" value="KDQ20277.1"/>
    <property type="molecule type" value="Genomic_DNA"/>
</dbReference>
<dbReference type="InParanoid" id="A0A067N836"/>
<accession>A0A067N836</accession>
<dbReference type="AlphaFoldDB" id="A0A067N836"/>
<gene>
    <name evidence="1" type="ORF">BOTBODRAFT_392654</name>
</gene>